<evidence type="ECO:0000313" key="2">
    <source>
        <dbReference type="EMBL" id="RNA04682.1"/>
    </source>
</evidence>
<dbReference type="EMBL" id="REGN01008004">
    <property type="protein sequence ID" value="RNA04682.1"/>
    <property type="molecule type" value="Genomic_DNA"/>
</dbReference>
<dbReference type="OrthoDB" id="10235894at2759"/>
<comment type="caution">
    <text evidence="2">The sequence shown here is derived from an EMBL/GenBank/DDBJ whole genome shotgun (WGS) entry which is preliminary data.</text>
</comment>
<feature type="transmembrane region" description="Helical" evidence="1">
    <location>
        <begin position="240"/>
        <end position="260"/>
    </location>
</feature>
<dbReference type="Proteomes" id="UP000276133">
    <property type="component" value="Unassembled WGS sequence"/>
</dbReference>
<accession>A0A3M7Q0D1</accession>
<protein>
    <recommendedName>
        <fullName evidence="4">Transmembrane protein</fullName>
    </recommendedName>
</protein>
<evidence type="ECO:0000313" key="3">
    <source>
        <dbReference type="Proteomes" id="UP000276133"/>
    </source>
</evidence>
<evidence type="ECO:0000256" key="1">
    <source>
        <dbReference type="SAM" id="Phobius"/>
    </source>
</evidence>
<keyword evidence="1" id="KW-0812">Transmembrane</keyword>
<dbReference type="AlphaFoldDB" id="A0A3M7Q0D1"/>
<organism evidence="2 3">
    <name type="scientific">Brachionus plicatilis</name>
    <name type="common">Marine rotifer</name>
    <name type="synonym">Brachionus muelleri</name>
    <dbReference type="NCBI Taxonomy" id="10195"/>
    <lineage>
        <taxon>Eukaryota</taxon>
        <taxon>Metazoa</taxon>
        <taxon>Spiralia</taxon>
        <taxon>Gnathifera</taxon>
        <taxon>Rotifera</taxon>
        <taxon>Eurotatoria</taxon>
        <taxon>Monogononta</taxon>
        <taxon>Pseudotrocha</taxon>
        <taxon>Ploima</taxon>
        <taxon>Brachionidae</taxon>
        <taxon>Brachionus</taxon>
    </lineage>
</organism>
<keyword evidence="1" id="KW-1133">Transmembrane helix</keyword>
<name>A0A3M7Q0D1_BRAPC</name>
<reference evidence="2 3" key="1">
    <citation type="journal article" date="2018" name="Sci. Rep.">
        <title>Genomic signatures of local adaptation to the degree of environmental predictability in rotifers.</title>
        <authorList>
            <person name="Franch-Gras L."/>
            <person name="Hahn C."/>
            <person name="Garcia-Roger E.M."/>
            <person name="Carmona M.J."/>
            <person name="Serra M."/>
            <person name="Gomez A."/>
        </authorList>
    </citation>
    <scope>NUCLEOTIDE SEQUENCE [LARGE SCALE GENOMIC DNA]</scope>
    <source>
        <strain evidence="2">HYR1</strain>
    </source>
</reference>
<proteinExistence type="predicted"/>
<evidence type="ECO:0008006" key="4">
    <source>
        <dbReference type="Google" id="ProtNLM"/>
    </source>
</evidence>
<gene>
    <name evidence="2" type="ORF">BpHYR1_023606</name>
</gene>
<keyword evidence="3" id="KW-1185">Reference proteome</keyword>
<keyword evidence="1" id="KW-0472">Membrane</keyword>
<feature type="transmembrane region" description="Helical" evidence="1">
    <location>
        <begin position="291"/>
        <end position="309"/>
    </location>
</feature>
<sequence>MFPYFTIKFYNLILNIYQNSSDLTQCENNSLMSNITSDFNSIVFSKGTIYKTKICQLVFINVNVQDIKELLIFGKINSIQENLFSNFSHLSKISLDFYFFRYLFQNGFNWLNSVNTDIDIDTQNETQIQINSNKLFSLQIVHSSDQIFYDPTFTGREMFPEQDFCIYYKFPFNRLINLISIDIFFVKNATCTIKYIMYNSAEVYSQMKQNISDCDFKNMIFSHGKKEFHKNKLMFTIKNVNHYMGVSLLIGILMSLSYLFNSQINYGIPDQEYPIEYDLSNTYFLDINETITFFLLYIFSLILDWQLVLKINIIAKLLYGDFEKNRI</sequence>